<keyword evidence="3" id="KW-1185">Reference proteome</keyword>
<sequence length="71" mass="8192">MMVIFFSVSAFAPFPTIISLHTQKNYHKSLPTLPQCCMPRCVPISFLPFIVRIIIIIIIVIIIEDEERKMS</sequence>
<evidence type="ECO:0000313" key="4">
    <source>
        <dbReference type="WBParaSite" id="TASK_0000124301-mRNA-1"/>
    </source>
</evidence>
<gene>
    <name evidence="2" type="ORF">TASK_LOCUS1244</name>
</gene>
<keyword evidence="1" id="KW-0812">Transmembrane</keyword>
<accession>A0A0R3VV49</accession>
<dbReference type="Proteomes" id="UP000282613">
    <property type="component" value="Unassembled WGS sequence"/>
</dbReference>
<evidence type="ECO:0000313" key="3">
    <source>
        <dbReference type="Proteomes" id="UP000282613"/>
    </source>
</evidence>
<dbReference type="AlphaFoldDB" id="A0A0R3VV49"/>
<protein>
    <submittedName>
        <fullName evidence="4">Secreted protein</fullName>
    </submittedName>
</protein>
<feature type="transmembrane region" description="Helical" evidence="1">
    <location>
        <begin position="43"/>
        <end position="63"/>
    </location>
</feature>
<name>A0A0R3VV49_TAEAS</name>
<reference evidence="4" key="1">
    <citation type="submission" date="2017-02" db="UniProtKB">
        <authorList>
            <consortium name="WormBaseParasite"/>
        </authorList>
    </citation>
    <scope>IDENTIFICATION</scope>
</reference>
<dbReference type="WBParaSite" id="TASK_0000124301-mRNA-1">
    <property type="protein sequence ID" value="TASK_0000124301-mRNA-1"/>
    <property type="gene ID" value="TASK_0000124301"/>
</dbReference>
<organism evidence="4">
    <name type="scientific">Taenia asiatica</name>
    <name type="common">Asian tapeworm</name>
    <dbReference type="NCBI Taxonomy" id="60517"/>
    <lineage>
        <taxon>Eukaryota</taxon>
        <taxon>Metazoa</taxon>
        <taxon>Spiralia</taxon>
        <taxon>Lophotrochozoa</taxon>
        <taxon>Platyhelminthes</taxon>
        <taxon>Cestoda</taxon>
        <taxon>Eucestoda</taxon>
        <taxon>Cyclophyllidea</taxon>
        <taxon>Taeniidae</taxon>
        <taxon>Taenia</taxon>
    </lineage>
</organism>
<evidence type="ECO:0000313" key="2">
    <source>
        <dbReference type="EMBL" id="VDK22733.1"/>
    </source>
</evidence>
<reference evidence="2 3" key="2">
    <citation type="submission" date="2018-11" db="EMBL/GenBank/DDBJ databases">
        <authorList>
            <consortium name="Pathogen Informatics"/>
        </authorList>
    </citation>
    <scope>NUCLEOTIDE SEQUENCE [LARGE SCALE GENOMIC DNA]</scope>
</reference>
<evidence type="ECO:0000256" key="1">
    <source>
        <dbReference type="SAM" id="Phobius"/>
    </source>
</evidence>
<proteinExistence type="predicted"/>
<dbReference type="EMBL" id="UYRS01000284">
    <property type="protein sequence ID" value="VDK22733.1"/>
    <property type="molecule type" value="Genomic_DNA"/>
</dbReference>
<keyword evidence="1" id="KW-0472">Membrane</keyword>
<keyword evidence="1" id="KW-1133">Transmembrane helix</keyword>